<keyword evidence="1" id="KW-0812">Transmembrane</keyword>
<protein>
    <submittedName>
        <fullName evidence="2">Uncharacterized protein</fullName>
    </submittedName>
</protein>
<reference evidence="2" key="1">
    <citation type="journal article" date="2021" name="PeerJ">
        <title>Extensive microbial diversity within the chicken gut microbiome revealed by metagenomics and culture.</title>
        <authorList>
            <person name="Gilroy R."/>
            <person name="Ravi A."/>
            <person name="Getino M."/>
            <person name="Pursley I."/>
            <person name="Horton D.L."/>
            <person name="Alikhan N.F."/>
            <person name="Baker D."/>
            <person name="Gharbi K."/>
            <person name="Hall N."/>
            <person name="Watson M."/>
            <person name="Adriaenssens E.M."/>
            <person name="Foster-Nyarko E."/>
            <person name="Jarju S."/>
            <person name="Secka A."/>
            <person name="Antonio M."/>
            <person name="Oren A."/>
            <person name="Chaudhuri R.R."/>
            <person name="La Ragione R."/>
            <person name="Hildebrand F."/>
            <person name="Pallen M.J."/>
        </authorList>
    </citation>
    <scope>NUCLEOTIDE SEQUENCE</scope>
    <source>
        <strain evidence="2">CHK149-3286</strain>
    </source>
</reference>
<comment type="caution">
    <text evidence="2">The sequence shown here is derived from an EMBL/GenBank/DDBJ whole genome shotgun (WGS) entry which is preliminary data.</text>
</comment>
<sequence length="82" mass="9374">MLQIKLTREGSKYMGTLFMYLAFILFIAIIFLVIISGVMNFGNKKNILFLVTIVVLIIGVVTLYEKGSDMRKHEIDPLEYKG</sequence>
<name>A0A921KW15_9STAP</name>
<accession>A0A921KW15</accession>
<dbReference type="EMBL" id="DYVT01000078">
    <property type="protein sequence ID" value="HJF68104.1"/>
    <property type="molecule type" value="Genomic_DNA"/>
</dbReference>
<organism evidence="2 3">
    <name type="scientific">Staphylococcus kloosii</name>
    <dbReference type="NCBI Taxonomy" id="29384"/>
    <lineage>
        <taxon>Bacteria</taxon>
        <taxon>Bacillati</taxon>
        <taxon>Bacillota</taxon>
        <taxon>Bacilli</taxon>
        <taxon>Bacillales</taxon>
        <taxon>Staphylococcaceae</taxon>
        <taxon>Staphylococcus</taxon>
    </lineage>
</organism>
<reference evidence="2" key="2">
    <citation type="submission" date="2021-09" db="EMBL/GenBank/DDBJ databases">
        <authorList>
            <person name="Gilroy R."/>
        </authorList>
    </citation>
    <scope>NUCLEOTIDE SEQUENCE</scope>
    <source>
        <strain evidence="2">CHK149-3286</strain>
    </source>
</reference>
<gene>
    <name evidence="2" type="ORF">K8V85_07305</name>
</gene>
<keyword evidence="1" id="KW-1133">Transmembrane helix</keyword>
<dbReference type="Proteomes" id="UP000706163">
    <property type="component" value="Unassembled WGS sequence"/>
</dbReference>
<proteinExistence type="predicted"/>
<feature type="transmembrane region" description="Helical" evidence="1">
    <location>
        <begin position="20"/>
        <end position="41"/>
    </location>
</feature>
<evidence type="ECO:0000313" key="3">
    <source>
        <dbReference type="Proteomes" id="UP000706163"/>
    </source>
</evidence>
<dbReference type="RefSeq" id="WP_147095267.1">
    <property type="nucleotide sequence ID" value="NZ_BKAQ01000010.1"/>
</dbReference>
<evidence type="ECO:0000313" key="2">
    <source>
        <dbReference type="EMBL" id="HJF68104.1"/>
    </source>
</evidence>
<evidence type="ECO:0000256" key="1">
    <source>
        <dbReference type="SAM" id="Phobius"/>
    </source>
</evidence>
<dbReference type="AlphaFoldDB" id="A0A921KW15"/>
<keyword evidence="1" id="KW-0472">Membrane</keyword>
<feature type="transmembrane region" description="Helical" evidence="1">
    <location>
        <begin position="47"/>
        <end position="64"/>
    </location>
</feature>